<dbReference type="GO" id="GO:0005737">
    <property type="term" value="C:cytoplasm"/>
    <property type="evidence" value="ECO:0007669"/>
    <property type="project" value="UniProtKB-UniRule"/>
</dbReference>
<dbReference type="EC" id="2.7.1.24" evidence="5"/>
<dbReference type="InterPro" id="IPR027417">
    <property type="entry name" value="P-loop_NTPase"/>
</dbReference>
<keyword evidence="6" id="KW-0808">Transferase</keyword>
<dbReference type="GO" id="GO:0015937">
    <property type="term" value="P:coenzyme A biosynthetic process"/>
    <property type="evidence" value="ECO:0007669"/>
    <property type="project" value="UniProtKB-UniRule"/>
</dbReference>
<dbReference type="SUPFAM" id="SSF52540">
    <property type="entry name" value="P-loop containing nucleoside triphosphate hydrolases"/>
    <property type="match status" value="1"/>
</dbReference>
<dbReference type="EMBL" id="CAADFM010000011">
    <property type="protein sequence ID" value="VFK07742.1"/>
    <property type="molecule type" value="Genomic_DNA"/>
</dbReference>
<evidence type="ECO:0000256" key="2">
    <source>
        <dbReference type="ARBA" id="ARBA00022741"/>
    </source>
</evidence>
<dbReference type="PROSITE" id="PS51219">
    <property type="entry name" value="DPCK"/>
    <property type="match status" value="1"/>
</dbReference>
<reference evidence="6" key="1">
    <citation type="submission" date="2019-02" db="EMBL/GenBank/DDBJ databases">
        <authorList>
            <person name="Gruber-Vodicka R. H."/>
            <person name="Seah K. B. B."/>
        </authorList>
    </citation>
    <scope>NUCLEOTIDE SEQUENCE</scope>
    <source>
        <strain evidence="6">BECK_S312</strain>
        <strain evidence="7">BECK_S426</strain>
    </source>
</reference>
<dbReference type="CDD" id="cd02022">
    <property type="entry name" value="DPCK"/>
    <property type="match status" value="1"/>
</dbReference>
<dbReference type="EMBL" id="CAADFP010000071">
    <property type="protein sequence ID" value="VFK28663.1"/>
    <property type="molecule type" value="Genomic_DNA"/>
</dbReference>
<gene>
    <name evidence="6" type="ORF">BECKLPF1236A_GA0070988_100112</name>
    <name evidence="7" type="ORF">BECKLPF1236C_GA0070990_100711</name>
</gene>
<keyword evidence="4" id="KW-0173">Coenzyme A biosynthesis</keyword>
<evidence type="ECO:0000256" key="1">
    <source>
        <dbReference type="ARBA" id="ARBA00009018"/>
    </source>
</evidence>
<dbReference type="GO" id="GO:0005524">
    <property type="term" value="F:ATP binding"/>
    <property type="evidence" value="ECO:0007669"/>
    <property type="project" value="UniProtKB-KW"/>
</dbReference>
<protein>
    <recommendedName>
        <fullName evidence="5">Dephospho-CoA kinase</fullName>
        <ecNumber evidence="5">2.7.1.24</ecNumber>
    </recommendedName>
</protein>
<keyword evidence="3" id="KW-0067">ATP-binding</keyword>
<keyword evidence="6" id="KW-0418">Kinase</keyword>
<dbReference type="GO" id="GO:0004140">
    <property type="term" value="F:dephospho-CoA kinase activity"/>
    <property type="evidence" value="ECO:0007669"/>
    <property type="project" value="UniProtKB-UniRule"/>
</dbReference>
<evidence type="ECO:0000313" key="7">
    <source>
        <dbReference type="EMBL" id="VFK28663.1"/>
    </source>
</evidence>
<evidence type="ECO:0000313" key="6">
    <source>
        <dbReference type="EMBL" id="VFK07742.1"/>
    </source>
</evidence>
<dbReference type="Gene3D" id="3.40.50.300">
    <property type="entry name" value="P-loop containing nucleotide triphosphate hydrolases"/>
    <property type="match status" value="1"/>
</dbReference>
<dbReference type="AlphaFoldDB" id="A0A450VSH8"/>
<evidence type="ECO:0000256" key="4">
    <source>
        <dbReference type="ARBA" id="ARBA00022993"/>
    </source>
</evidence>
<name>A0A450VSH8_9GAMM</name>
<dbReference type="Pfam" id="PF01121">
    <property type="entry name" value="CoaE"/>
    <property type="match status" value="1"/>
</dbReference>
<dbReference type="NCBIfam" id="TIGR00152">
    <property type="entry name" value="dephospho-CoA kinase"/>
    <property type="match status" value="1"/>
</dbReference>
<proteinExistence type="inferred from homology"/>
<accession>A0A450VSH8</accession>
<organism evidence="6">
    <name type="scientific">Candidatus Kentrum sp. LPFa</name>
    <dbReference type="NCBI Taxonomy" id="2126335"/>
    <lineage>
        <taxon>Bacteria</taxon>
        <taxon>Pseudomonadati</taxon>
        <taxon>Pseudomonadota</taxon>
        <taxon>Gammaproteobacteria</taxon>
        <taxon>Candidatus Kentrum</taxon>
    </lineage>
</organism>
<evidence type="ECO:0000256" key="3">
    <source>
        <dbReference type="ARBA" id="ARBA00022840"/>
    </source>
</evidence>
<evidence type="ECO:0000256" key="5">
    <source>
        <dbReference type="NCBIfam" id="TIGR00152"/>
    </source>
</evidence>
<comment type="similarity">
    <text evidence="1">Belongs to the CoaE family.</text>
</comment>
<dbReference type="InterPro" id="IPR001977">
    <property type="entry name" value="Depp_CoAkinase"/>
</dbReference>
<sequence length="122" mass="13029">MMNRSHSTIALTGGIAAGKSAVTRILAEQGVAIIDAVAAAREIVEPGQPALADLVSVFGTDILTSEGDLDRVAVRARERDGSRKALIVIRWIDPWMEWIIGYGLGVSSGEGSPRYLTFLTYA</sequence>
<keyword evidence="2" id="KW-0547">Nucleotide-binding</keyword>